<dbReference type="EMBL" id="SEOQ01000909">
    <property type="protein sequence ID" value="TFY55511.1"/>
    <property type="molecule type" value="Genomic_DNA"/>
</dbReference>
<keyword evidence="1" id="KW-0863">Zinc-finger</keyword>
<evidence type="ECO:0000256" key="2">
    <source>
        <dbReference type="SAM" id="MobiDB-lite"/>
    </source>
</evidence>
<feature type="region of interest" description="Disordered" evidence="2">
    <location>
        <begin position="295"/>
        <end position="341"/>
    </location>
</feature>
<protein>
    <recommendedName>
        <fullName evidence="3">C2H2-type domain-containing protein</fullName>
    </recommendedName>
</protein>
<feature type="domain" description="C2H2-type" evidence="3">
    <location>
        <begin position="428"/>
        <end position="457"/>
    </location>
</feature>
<evidence type="ECO:0000313" key="4">
    <source>
        <dbReference type="EMBL" id="TFY55511.1"/>
    </source>
</evidence>
<dbReference type="Gene3D" id="3.30.160.60">
    <property type="entry name" value="Classic Zinc Finger"/>
    <property type="match status" value="2"/>
</dbReference>
<feature type="compositionally biased region" description="Polar residues" evidence="2">
    <location>
        <begin position="332"/>
        <end position="341"/>
    </location>
</feature>
<name>A0A4Y9Y2A9_9AGAM</name>
<comment type="caution">
    <text evidence="4">The sequence shown here is derived from an EMBL/GenBank/DDBJ whole genome shotgun (WGS) entry which is preliminary data.</text>
</comment>
<dbReference type="GO" id="GO:0008270">
    <property type="term" value="F:zinc ion binding"/>
    <property type="evidence" value="ECO:0007669"/>
    <property type="project" value="UniProtKB-KW"/>
</dbReference>
<gene>
    <name evidence="4" type="ORF">EVG20_g9291</name>
</gene>
<keyword evidence="1" id="KW-0862">Zinc</keyword>
<feature type="compositionally biased region" description="Polar residues" evidence="2">
    <location>
        <begin position="295"/>
        <end position="305"/>
    </location>
</feature>
<evidence type="ECO:0000256" key="1">
    <source>
        <dbReference type="PROSITE-ProRule" id="PRU00042"/>
    </source>
</evidence>
<dbReference type="Proteomes" id="UP000298327">
    <property type="component" value="Unassembled WGS sequence"/>
</dbReference>
<dbReference type="OrthoDB" id="1095242at2759"/>
<dbReference type="AlphaFoldDB" id="A0A4Y9Y2A9"/>
<feature type="compositionally biased region" description="Pro residues" evidence="2">
    <location>
        <begin position="408"/>
        <end position="418"/>
    </location>
</feature>
<evidence type="ECO:0000259" key="3">
    <source>
        <dbReference type="PROSITE" id="PS50157"/>
    </source>
</evidence>
<dbReference type="InterPro" id="IPR013087">
    <property type="entry name" value="Znf_C2H2_type"/>
</dbReference>
<organism evidence="4 5">
    <name type="scientific">Dentipellis fragilis</name>
    <dbReference type="NCBI Taxonomy" id="205917"/>
    <lineage>
        <taxon>Eukaryota</taxon>
        <taxon>Fungi</taxon>
        <taxon>Dikarya</taxon>
        <taxon>Basidiomycota</taxon>
        <taxon>Agaricomycotina</taxon>
        <taxon>Agaricomycetes</taxon>
        <taxon>Russulales</taxon>
        <taxon>Hericiaceae</taxon>
        <taxon>Dentipellis</taxon>
    </lineage>
</organism>
<keyword evidence="5" id="KW-1185">Reference proteome</keyword>
<sequence>MKMIALQTGGSASSEEESLTSVVATSRHLLLSPHPNLDPLLPNQSSSTMSHLNQPFEGDHPELAQITLTPDDVIFLREHGLHLNTQDDVGSFEFADLMHSDHAPQEPFSLTHRPDEDIFRVPPQERSTGLYSYQHMYSTEGHQNNSFFVPAHAATSAPSMPIQTQHESVPYGDAHSVPRAAWLPSSGSGYAVTAPSATLNHSDITGAQDFILPPMPAPSYASYSGSSHEASMPWNAMSSYPLPDATPTPPDPRTIPSMEQLLAHQRSMPGYDGTSAQYGGEAGYMPAETFEPIQYQDSRQTSASRRQAKSRVQSRRLGRERVAPVVPRTARARQQGSQTLKDYNYRTREIDLGGENNTGQSSQGCLLVPPRGPSVPTPAPSAGVSTGTAKVGRAAKAKASRKRRDLAMPPPHRMPPVPEIFVDGKTRYMCPWEGCGKSCARCHDTKRHYWRHVDNRPRWWCTRCDRLYTRSDNAGRHYRKIHTDDKKKAKEDIVQVNGDSTEEGA</sequence>
<accession>A0A4Y9Y2A9</accession>
<reference evidence="4 5" key="1">
    <citation type="submission" date="2019-02" db="EMBL/GenBank/DDBJ databases">
        <title>Genome sequencing of the rare red list fungi Dentipellis fragilis.</title>
        <authorList>
            <person name="Buettner E."/>
            <person name="Kellner H."/>
        </authorList>
    </citation>
    <scope>NUCLEOTIDE SEQUENCE [LARGE SCALE GENOMIC DNA]</scope>
    <source>
        <strain evidence="4 5">DSM 105465</strain>
    </source>
</reference>
<dbReference type="STRING" id="205917.A0A4Y9Y2A9"/>
<feature type="region of interest" description="Disordered" evidence="2">
    <location>
        <begin position="374"/>
        <end position="418"/>
    </location>
</feature>
<proteinExistence type="predicted"/>
<feature type="compositionally biased region" description="Basic residues" evidence="2">
    <location>
        <begin position="306"/>
        <end position="316"/>
    </location>
</feature>
<evidence type="ECO:0000313" key="5">
    <source>
        <dbReference type="Proteomes" id="UP000298327"/>
    </source>
</evidence>
<dbReference type="PROSITE" id="PS00028">
    <property type="entry name" value="ZINC_FINGER_C2H2_1"/>
    <property type="match status" value="2"/>
</dbReference>
<feature type="region of interest" description="Disordered" evidence="2">
    <location>
        <begin position="481"/>
        <end position="505"/>
    </location>
</feature>
<feature type="domain" description="C2H2-type" evidence="3">
    <location>
        <begin position="459"/>
        <end position="487"/>
    </location>
</feature>
<feature type="compositionally biased region" description="Basic and acidic residues" evidence="2">
    <location>
        <begin position="481"/>
        <end position="493"/>
    </location>
</feature>
<feature type="compositionally biased region" description="Basic residues" evidence="2">
    <location>
        <begin position="393"/>
        <end position="404"/>
    </location>
</feature>
<keyword evidence="1" id="KW-0479">Metal-binding</keyword>
<dbReference type="PROSITE" id="PS50157">
    <property type="entry name" value="ZINC_FINGER_C2H2_2"/>
    <property type="match status" value="2"/>
</dbReference>